<dbReference type="Proteomes" id="UP000807342">
    <property type="component" value="Unassembled WGS sequence"/>
</dbReference>
<name>A0A9P5X7R8_9AGAR</name>
<proteinExistence type="predicted"/>
<dbReference type="OrthoDB" id="3238622at2759"/>
<evidence type="ECO:0000313" key="1">
    <source>
        <dbReference type="EMBL" id="KAF9446418.1"/>
    </source>
</evidence>
<evidence type="ECO:0008006" key="3">
    <source>
        <dbReference type="Google" id="ProtNLM"/>
    </source>
</evidence>
<protein>
    <recommendedName>
        <fullName evidence="3">BTB domain-containing protein</fullName>
    </recommendedName>
</protein>
<reference evidence="1" key="1">
    <citation type="submission" date="2020-11" db="EMBL/GenBank/DDBJ databases">
        <authorList>
            <consortium name="DOE Joint Genome Institute"/>
            <person name="Ahrendt S."/>
            <person name="Riley R."/>
            <person name="Andreopoulos W."/>
            <person name="Labutti K."/>
            <person name="Pangilinan J."/>
            <person name="Ruiz-Duenas F.J."/>
            <person name="Barrasa J.M."/>
            <person name="Sanchez-Garcia M."/>
            <person name="Camarero S."/>
            <person name="Miyauchi S."/>
            <person name="Serrano A."/>
            <person name="Linde D."/>
            <person name="Babiker R."/>
            <person name="Drula E."/>
            <person name="Ayuso-Fernandez I."/>
            <person name="Pacheco R."/>
            <person name="Padilla G."/>
            <person name="Ferreira P."/>
            <person name="Barriuso J."/>
            <person name="Kellner H."/>
            <person name="Castanera R."/>
            <person name="Alfaro M."/>
            <person name="Ramirez L."/>
            <person name="Pisabarro A.G."/>
            <person name="Kuo A."/>
            <person name="Tritt A."/>
            <person name="Lipzen A."/>
            <person name="He G."/>
            <person name="Yan M."/>
            <person name="Ng V."/>
            <person name="Cullen D."/>
            <person name="Martin F."/>
            <person name="Rosso M.-N."/>
            <person name="Henrissat B."/>
            <person name="Hibbett D."/>
            <person name="Martinez A.T."/>
            <person name="Grigoriev I.V."/>
        </authorList>
    </citation>
    <scope>NUCLEOTIDE SEQUENCE</scope>
    <source>
        <strain evidence="1">MF-IS2</strain>
    </source>
</reference>
<evidence type="ECO:0000313" key="2">
    <source>
        <dbReference type="Proteomes" id="UP000807342"/>
    </source>
</evidence>
<dbReference type="AlphaFoldDB" id="A0A9P5X7R8"/>
<accession>A0A9P5X7R8</accession>
<sequence>MLKSQLQRETIPQFCPSLAEEKWHPLFPKNDTDMTLRSLEGTLYGVSSLTLRKTCGFFATLFTLPPPHLSETPEHLRTDELREPLDVYESDTVLSLILSLLCGLPIPPWGSINHAESVLNLAEKWDAPDPISTIRSTLFTIQFYTSDPLRLYAIARHFDWHNEAGAMRIHTLALNLRDPVHSDILARISSKHISSLLDLHQGRKETFKKLLNSPERFTTGNREPSYCTRCGTTKIDNSTWHAYKKVLLAEIERRPLGDTIGLLYGGLSDCAEARACWEARCNKKGCGGLCYDRCTTLKQIRNCVSSLWTLVEDSRAVFGPAMY</sequence>
<comment type="caution">
    <text evidence="1">The sequence shown here is derived from an EMBL/GenBank/DDBJ whole genome shotgun (WGS) entry which is preliminary data.</text>
</comment>
<organism evidence="1 2">
    <name type="scientific">Macrolepiota fuliginosa MF-IS2</name>
    <dbReference type="NCBI Taxonomy" id="1400762"/>
    <lineage>
        <taxon>Eukaryota</taxon>
        <taxon>Fungi</taxon>
        <taxon>Dikarya</taxon>
        <taxon>Basidiomycota</taxon>
        <taxon>Agaricomycotina</taxon>
        <taxon>Agaricomycetes</taxon>
        <taxon>Agaricomycetidae</taxon>
        <taxon>Agaricales</taxon>
        <taxon>Agaricineae</taxon>
        <taxon>Agaricaceae</taxon>
        <taxon>Macrolepiota</taxon>
    </lineage>
</organism>
<gene>
    <name evidence="1" type="ORF">P691DRAFT_673659</name>
</gene>
<dbReference type="EMBL" id="MU151246">
    <property type="protein sequence ID" value="KAF9446418.1"/>
    <property type="molecule type" value="Genomic_DNA"/>
</dbReference>
<keyword evidence="2" id="KW-1185">Reference proteome</keyword>